<accession>A0A7X0FC47</accession>
<organism evidence="1 2">
    <name type="scientific">Aminobacter aganoensis</name>
    <dbReference type="NCBI Taxonomy" id="83264"/>
    <lineage>
        <taxon>Bacteria</taxon>
        <taxon>Pseudomonadati</taxon>
        <taxon>Pseudomonadota</taxon>
        <taxon>Alphaproteobacteria</taxon>
        <taxon>Hyphomicrobiales</taxon>
        <taxon>Phyllobacteriaceae</taxon>
        <taxon>Aminobacter</taxon>
    </lineage>
</organism>
<sequence length="172" mass="18513">MKELAFYAIAAVATFATSALPAEQRHLACIAQWGASCGGGTDAFFNCGTPVQTVGEVICSIRTDRGMQHYAFTAKVIKDVPGGRCGLATVDVICHGLPDDATPVWHYDNCQAGRRAMCPRNYRFFGCEARPERIAQDYCSASNSPYQVFSYHTAGGGSCGKSLYSVACHIPR</sequence>
<dbReference type="EMBL" id="JACHOU010000018">
    <property type="protein sequence ID" value="MBB6356930.1"/>
    <property type="molecule type" value="Genomic_DNA"/>
</dbReference>
<reference evidence="1 2" key="1">
    <citation type="submission" date="2020-08" db="EMBL/GenBank/DDBJ databases">
        <title>Genomic Encyclopedia of Type Strains, Phase IV (KMG-IV): sequencing the most valuable type-strain genomes for metagenomic binning, comparative biology and taxonomic classification.</title>
        <authorList>
            <person name="Goeker M."/>
        </authorList>
    </citation>
    <scope>NUCLEOTIDE SEQUENCE [LARGE SCALE GENOMIC DNA]</scope>
    <source>
        <strain evidence="1 2">DSM 7051</strain>
    </source>
</reference>
<comment type="caution">
    <text evidence="1">The sequence shown here is derived from an EMBL/GenBank/DDBJ whole genome shotgun (WGS) entry which is preliminary data.</text>
</comment>
<dbReference type="AlphaFoldDB" id="A0A7X0FC47"/>
<evidence type="ECO:0000313" key="2">
    <source>
        <dbReference type="Proteomes" id="UP000536262"/>
    </source>
</evidence>
<protein>
    <submittedName>
        <fullName evidence="1">Uncharacterized protein</fullName>
    </submittedName>
</protein>
<gene>
    <name evidence="1" type="ORF">GGR00_004748</name>
</gene>
<proteinExistence type="predicted"/>
<dbReference type="Proteomes" id="UP000536262">
    <property type="component" value="Unassembled WGS sequence"/>
</dbReference>
<name>A0A7X0FC47_9HYPH</name>
<dbReference type="RefSeq" id="WP_184701461.1">
    <property type="nucleotide sequence ID" value="NZ_BAABEG010000001.1"/>
</dbReference>
<keyword evidence="2" id="KW-1185">Reference proteome</keyword>
<evidence type="ECO:0000313" key="1">
    <source>
        <dbReference type="EMBL" id="MBB6356930.1"/>
    </source>
</evidence>